<dbReference type="Proteomes" id="UP000014393">
    <property type="component" value="Unassembled WGS sequence"/>
</dbReference>
<dbReference type="Pfam" id="PF19503">
    <property type="entry name" value="DUF6037"/>
    <property type="match status" value="1"/>
</dbReference>
<feature type="region of interest" description="Disordered" evidence="1">
    <location>
        <begin position="193"/>
        <end position="218"/>
    </location>
</feature>
<dbReference type="OrthoDB" id="5192727at2"/>
<organism evidence="2 3">
    <name type="scientific">Actinotignum schaalii FB123-CNA-2</name>
    <dbReference type="NCBI Taxonomy" id="883067"/>
    <lineage>
        <taxon>Bacteria</taxon>
        <taxon>Bacillati</taxon>
        <taxon>Actinomycetota</taxon>
        <taxon>Actinomycetes</taxon>
        <taxon>Actinomycetales</taxon>
        <taxon>Actinomycetaceae</taxon>
        <taxon>Actinotignum</taxon>
    </lineage>
</organism>
<sequence>MIRLEGLSHAWKKHKAHNVYRILFTFTTNLEEDGTYRPYTFDCLFVGAPQPPYKLLIATHKTPIPWCHIYEVEEIAKGVLAVETYLGDDYGPLLQALGIGGHGGKVKLPIRNIVEAASNAAARQNVREWVPPEKIPPSLRRNVEESEKIYFYGWLDHQTENAGRHVTAANLDKTACLLGLDIARFCKTNNISSRWTDRPSPASREANTQRPLPPGWSR</sequence>
<accession>S2W3W0</accession>
<dbReference type="EMBL" id="AGWM01000007">
    <property type="protein sequence ID" value="EPD27262.1"/>
    <property type="molecule type" value="Genomic_DNA"/>
</dbReference>
<protein>
    <submittedName>
        <fullName evidence="2">Uncharacterized protein</fullName>
    </submittedName>
</protein>
<evidence type="ECO:0000313" key="2">
    <source>
        <dbReference type="EMBL" id="EPD27262.1"/>
    </source>
</evidence>
<dbReference type="eggNOG" id="ENOG50335JZ">
    <property type="taxonomic scope" value="Bacteria"/>
</dbReference>
<gene>
    <name evidence="2" type="ORF">HMPREF9237_00619</name>
</gene>
<name>S2W3W0_9ACTO</name>
<proteinExistence type="predicted"/>
<reference evidence="2 3" key="1">
    <citation type="submission" date="2013-05" db="EMBL/GenBank/DDBJ databases">
        <title>The Genome Sequence of Actinobaculum schaalii FB123-CNA2.</title>
        <authorList>
            <consortium name="The Broad Institute Genomics Platform"/>
            <person name="Earl A."/>
            <person name="Ward D."/>
            <person name="Feldgarden M."/>
            <person name="Gevers D."/>
            <person name="Saerens B."/>
            <person name="Vaneechoutte M."/>
            <person name="Walker B."/>
            <person name="Young S."/>
            <person name="Zeng Q."/>
            <person name="Gargeya S."/>
            <person name="Fitzgerald M."/>
            <person name="Haas B."/>
            <person name="Abouelleil A."/>
            <person name="Allen A.W."/>
            <person name="Alvarado L."/>
            <person name="Arachchi H.M."/>
            <person name="Berlin A.M."/>
            <person name="Chapman S.B."/>
            <person name="Gainer-Dewar J."/>
            <person name="Goldberg J."/>
            <person name="Griggs A."/>
            <person name="Gujja S."/>
            <person name="Hansen M."/>
            <person name="Howarth C."/>
            <person name="Imamovic A."/>
            <person name="Ireland A."/>
            <person name="Larimer J."/>
            <person name="McCowan C."/>
            <person name="Murphy C."/>
            <person name="Pearson M."/>
            <person name="Poon T.W."/>
            <person name="Priest M."/>
            <person name="Roberts A."/>
            <person name="Saif S."/>
            <person name="Shea T."/>
            <person name="Sisk P."/>
            <person name="Sykes S."/>
            <person name="Wortman J."/>
            <person name="Nusbaum C."/>
            <person name="Birren B."/>
        </authorList>
    </citation>
    <scope>NUCLEOTIDE SEQUENCE [LARGE SCALE GENOMIC DNA]</scope>
    <source>
        <strain evidence="2 3">FB123-CNA-2</strain>
    </source>
</reference>
<dbReference type="InterPro" id="IPR046100">
    <property type="entry name" value="DUF6037"/>
</dbReference>
<evidence type="ECO:0000313" key="3">
    <source>
        <dbReference type="Proteomes" id="UP000014393"/>
    </source>
</evidence>
<evidence type="ECO:0000256" key="1">
    <source>
        <dbReference type="SAM" id="MobiDB-lite"/>
    </source>
</evidence>
<comment type="caution">
    <text evidence="2">The sequence shown here is derived from an EMBL/GenBank/DDBJ whole genome shotgun (WGS) entry which is preliminary data.</text>
</comment>
<dbReference type="AlphaFoldDB" id="S2W3W0"/>
<dbReference type="HOGENOM" id="CLU_1297600_0_0_11"/>
<keyword evidence="3" id="KW-1185">Reference proteome</keyword>
<dbReference type="RefSeq" id="WP_016442254.1">
    <property type="nucleotide sequence ID" value="NZ_KE150262.1"/>
</dbReference>